<feature type="region of interest" description="Disordered" evidence="1">
    <location>
        <begin position="1"/>
        <end position="80"/>
    </location>
</feature>
<dbReference type="AlphaFoldDB" id="A0A931FT92"/>
<dbReference type="RefSeq" id="WP_196272455.1">
    <property type="nucleotide sequence ID" value="NZ_JADQDO010000006.1"/>
</dbReference>
<organism evidence="3 4">
    <name type="scientific">Microvirga alba</name>
    <dbReference type="NCBI Taxonomy" id="2791025"/>
    <lineage>
        <taxon>Bacteria</taxon>
        <taxon>Pseudomonadati</taxon>
        <taxon>Pseudomonadota</taxon>
        <taxon>Alphaproteobacteria</taxon>
        <taxon>Hyphomicrobiales</taxon>
        <taxon>Methylobacteriaceae</taxon>
        <taxon>Microvirga</taxon>
    </lineage>
</organism>
<sequence length="215" mass="23702">MGDHKSESDKSSSAKQAGSEAASGANISAGTSVGNVGQSPMPHTYEEASPRSQPGKAHDAAARVREAASEARHKAAETYEEAAEWAEDTYGRVSDWASDAYERQHDRMGHMRDRSAKTFSDARNSVQRYVAENPMVVGLVGLAAGLLLGALLPRTRRENQTFGEWSDEVRERGVQYARDAAKRGREYVEEALEGEDPRARKREGELRRDSQAERH</sequence>
<evidence type="ECO:0000256" key="2">
    <source>
        <dbReference type="SAM" id="Phobius"/>
    </source>
</evidence>
<protein>
    <recommendedName>
        <fullName evidence="5">DUF883 family protein</fullName>
    </recommendedName>
</protein>
<dbReference type="EMBL" id="JADQDO010000006">
    <property type="protein sequence ID" value="MBF9234471.1"/>
    <property type="molecule type" value="Genomic_DNA"/>
</dbReference>
<feature type="compositionally biased region" description="Polar residues" evidence="1">
    <location>
        <begin position="25"/>
        <end position="38"/>
    </location>
</feature>
<gene>
    <name evidence="3" type="ORF">I2H38_13920</name>
</gene>
<feature type="transmembrane region" description="Helical" evidence="2">
    <location>
        <begin position="135"/>
        <end position="152"/>
    </location>
</feature>
<evidence type="ECO:0008006" key="5">
    <source>
        <dbReference type="Google" id="ProtNLM"/>
    </source>
</evidence>
<proteinExistence type="predicted"/>
<feature type="compositionally biased region" description="Basic and acidic residues" evidence="1">
    <location>
        <begin position="195"/>
        <end position="215"/>
    </location>
</feature>
<evidence type="ECO:0000313" key="4">
    <source>
        <dbReference type="Proteomes" id="UP000599312"/>
    </source>
</evidence>
<keyword evidence="2" id="KW-1133">Transmembrane helix</keyword>
<keyword evidence="4" id="KW-1185">Reference proteome</keyword>
<evidence type="ECO:0000313" key="3">
    <source>
        <dbReference type="EMBL" id="MBF9234471.1"/>
    </source>
</evidence>
<accession>A0A931FT92</accession>
<reference evidence="3" key="1">
    <citation type="submission" date="2020-11" db="EMBL/GenBank/DDBJ databases">
        <authorList>
            <person name="Kim M.K."/>
        </authorList>
    </citation>
    <scope>NUCLEOTIDE SEQUENCE</scope>
    <source>
        <strain evidence="3">BT350</strain>
    </source>
</reference>
<name>A0A931FT92_9HYPH</name>
<keyword evidence="2" id="KW-0812">Transmembrane</keyword>
<keyword evidence="2" id="KW-0472">Membrane</keyword>
<feature type="compositionally biased region" description="Basic and acidic residues" evidence="1">
    <location>
        <begin position="56"/>
        <end position="77"/>
    </location>
</feature>
<dbReference type="Proteomes" id="UP000599312">
    <property type="component" value="Unassembled WGS sequence"/>
</dbReference>
<dbReference type="Gene3D" id="6.10.140.1430">
    <property type="match status" value="1"/>
</dbReference>
<evidence type="ECO:0000256" key="1">
    <source>
        <dbReference type="SAM" id="MobiDB-lite"/>
    </source>
</evidence>
<feature type="region of interest" description="Disordered" evidence="1">
    <location>
        <begin position="183"/>
        <end position="215"/>
    </location>
</feature>
<feature type="compositionally biased region" description="Basic and acidic residues" evidence="1">
    <location>
        <begin position="1"/>
        <end position="12"/>
    </location>
</feature>
<comment type="caution">
    <text evidence="3">The sequence shown here is derived from an EMBL/GenBank/DDBJ whole genome shotgun (WGS) entry which is preliminary data.</text>
</comment>